<dbReference type="Proteomes" id="UP001185792">
    <property type="component" value="Unassembled WGS sequence"/>
</dbReference>
<sequence length="125" mass="13456">MSSSTAINFESIEAQVRAEAERKVTVLRQIVDTHKTLTHERDEFLAADAERVRQLTALITEAKGFGFDTKTLKPFDVDPLSAAKVSGPRRTRRTAARPAPVVSSERTGPDHTSEPAPAGSAAAGE</sequence>
<organism evidence="2 3">
    <name type="scientific">Williamsia marianensis</name>
    <dbReference type="NCBI Taxonomy" id="85044"/>
    <lineage>
        <taxon>Bacteria</taxon>
        <taxon>Bacillati</taxon>
        <taxon>Actinomycetota</taxon>
        <taxon>Actinomycetes</taxon>
        <taxon>Mycobacteriales</taxon>
        <taxon>Nocardiaceae</taxon>
        <taxon>Williamsia</taxon>
    </lineage>
</organism>
<feature type="compositionally biased region" description="Low complexity" evidence="1">
    <location>
        <begin position="114"/>
        <end position="125"/>
    </location>
</feature>
<dbReference type="EMBL" id="JAWLUM010000006">
    <property type="protein sequence ID" value="MDV7136912.1"/>
    <property type="molecule type" value="Genomic_DNA"/>
</dbReference>
<evidence type="ECO:0000313" key="2">
    <source>
        <dbReference type="EMBL" id="MDV7136912.1"/>
    </source>
</evidence>
<evidence type="ECO:0000313" key="3">
    <source>
        <dbReference type="Proteomes" id="UP001185792"/>
    </source>
</evidence>
<keyword evidence="3" id="KW-1185">Reference proteome</keyword>
<accession>A0ABU4F077</accession>
<gene>
    <name evidence="2" type="ORF">R4198_24745</name>
</gene>
<dbReference type="RefSeq" id="WP_317714840.1">
    <property type="nucleotide sequence ID" value="NZ_JAWLUM010000006.1"/>
</dbReference>
<feature type="region of interest" description="Disordered" evidence="1">
    <location>
        <begin position="79"/>
        <end position="125"/>
    </location>
</feature>
<evidence type="ECO:0000256" key="1">
    <source>
        <dbReference type="SAM" id="MobiDB-lite"/>
    </source>
</evidence>
<name>A0ABU4F077_WILMA</name>
<comment type="caution">
    <text evidence="2">The sequence shown here is derived from an EMBL/GenBank/DDBJ whole genome shotgun (WGS) entry which is preliminary data.</text>
</comment>
<reference evidence="2 3" key="1">
    <citation type="submission" date="2023-10" db="EMBL/GenBank/DDBJ databases">
        <title>Development of a sustainable strategy for remediation of hydrocarbon-contaminated territories based on the waste exchange concept.</title>
        <authorList>
            <person name="Krivoruchko A."/>
        </authorList>
    </citation>
    <scope>NUCLEOTIDE SEQUENCE [LARGE SCALE GENOMIC DNA]</scope>
    <source>
        <strain evidence="2 3">IEGM 1236</strain>
    </source>
</reference>
<proteinExistence type="predicted"/>
<protein>
    <submittedName>
        <fullName evidence="2">Uncharacterized protein</fullName>
    </submittedName>
</protein>